<dbReference type="EMBL" id="MU863629">
    <property type="protein sequence ID" value="KAK4103095.1"/>
    <property type="molecule type" value="Genomic_DNA"/>
</dbReference>
<reference evidence="2" key="2">
    <citation type="submission" date="2023-05" db="EMBL/GenBank/DDBJ databases">
        <authorList>
            <consortium name="Lawrence Berkeley National Laboratory"/>
            <person name="Steindorff A."/>
            <person name="Hensen N."/>
            <person name="Bonometti L."/>
            <person name="Westerberg I."/>
            <person name="Brannstrom I.O."/>
            <person name="Guillou S."/>
            <person name="Cros-Aarteil S."/>
            <person name="Calhoun S."/>
            <person name="Haridas S."/>
            <person name="Kuo A."/>
            <person name="Mondo S."/>
            <person name="Pangilinan J."/>
            <person name="Riley R."/>
            <person name="Labutti K."/>
            <person name="Andreopoulos B."/>
            <person name="Lipzen A."/>
            <person name="Chen C."/>
            <person name="Yanf M."/>
            <person name="Daum C."/>
            <person name="Ng V."/>
            <person name="Clum A."/>
            <person name="Ohm R."/>
            <person name="Martin F."/>
            <person name="Silar P."/>
            <person name="Natvig D."/>
            <person name="Lalanne C."/>
            <person name="Gautier V."/>
            <person name="Ament-Velasquez S.L."/>
            <person name="Kruys A."/>
            <person name="Hutchinson M.I."/>
            <person name="Powell A.J."/>
            <person name="Barry K."/>
            <person name="Miller A.N."/>
            <person name="Grigoriev I.V."/>
            <person name="Debuchy R."/>
            <person name="Gladieux P."/>
            <person name="Thoren M.H."/>
            <person name="Johannesson H."/>
        </authorList>
    </citation>
    <scope>NUCLEOTIDE SEQUENCE</scope>
    <source>
        <strain evidence="2">CBS 757.83</strain>
    </source>
</reference>
<sequence>MRYKVLRADIGTDLQVSRYSLRLSSNLQSLEGLSRLLFRLYRHSGQQTGLDPPMLISSGQTPTPSRGARYSWQTAISPHARRRSAASELASTDRRDGHVRGLLREYIVDTTTSPLGARCPSCRPNHPSLPNSRLLPLSIAQPDLIDACPLSTWTLQASRPTYL</sequence>
<accession>A0AAN6Q3V8</accession>
<dbReference type="Proteomes" id="UP001305647">
    <property type="component" value="Unassembled WGS sequence"/>
</dbReference>
<protein>
    <submittedName>
        <fullName evidence="2">Uncharacterized protein</fullName>
    </submittedName>
</protein>
<evidence type="ECO:0000313" key="2">
    <source>
        <dbReference type="EMBL" id="KAK4103095.1"/>
    </source>
</evidence>
<gene>
    <name evidence="2" type="ORF">N658DRAFT_300882</name>
</gene>
<organism evidence="2 3">
    <name type="scientific">Parathielavia hyrcaniae</name>
    <dbReference type="NCBI Taxonomy" id="113614"/>
    <lineage>
        <taxon>Eukaryota</taxon>
        <taxon>Fungi</taxon>
        <taxon>Dikarya</taxon>
        <taxon>Ascomycota</taxon>
        <taxon>Pezizomycotina</taxon>
        <taxon>Sordariomycetes</taxon>
        <taxon>Sordariomycetidae</taxon>
        <taxon>Sordariales</taxon>
        <taxon>Chaetomiaceae</taxon>
        <taxon>Parathielavia</taxon>
    </lineage>
</organism>
<name>A0AAN6Q3V8_9PEZI</name>
<keyword evidence="3" id="KW-1185">Reference proteome</keyword>
<proteinExistence type="predicted"/>
<evidence type="ECO:0000256" key="1">
    <source>
        <dbReference type="SAM" id="MobiDB-lite"/>
    </source>
</evidence>
<reference evidence="2" key="1">
    <citation type="journal article" date="2023" name="Mol. Phylogenet. Evol.">
        <title>Genome-scale phylogeny and comparative genomics of the fungal order Sordariales.</title>
        <authorList>
            <person name="Hensen N."/>
            <person name="Bonometti L."/>
            <person name="Westerberg I."/>
            <person name="Brannstrom I.O."/>
            <person name="Guillou S."/>
            <person name="Cros-Aarteil S."/>
            <person name="Calhoun S."/>
            <person name="Haridas S."/>
            <person name="Kuo A."/>
            <person name="Mondo S."/>
            <person name="Pangilinan J."/>
            <person name="Riley R."/>
            <person name="LaButti K."/>
            <person name="Andreopoulos B."/>
            <person name="Lipzen A."/>
            <person name="Chen C."/>
            <person name="Yan M."/>
            <person name="Daum C."/>
            <person name="Ng V."/>
            <person name="Clum A."/>
            <person name="Steindorff A."/>
            <person name="Ohm R.A."/>
            <person name="Martin F."/>
            <person name="Silar P."/>
            <person name="Natvig D.O."/>
            <person name="Lalanne C."/>
            <person name="Gautier V."/>
            <person name="Ament-Velasquez S.L."/>
            <person name="Kruys A."/>
            <person name="Hutchinson M.I."/>
            <person name="Powell A.J."/>
            <person name="Barry K."/>
            <person name="Miller A.N."/>
            <person name="Grigoriev I.V."/>
            <person name="Debuchy R."/>
            <person name="Gladieux P."/>
            <person name="Hiltunen Thoren M."/>
            <person name="Johannesson H."/>
        </authorList>
    </citation>
    <scope>NUCLEOTIDE SEQUENCE</scope>
    <source>
        <strain evidence="2">CBS 757.83</strain>
    </source>
</reference>
<evidence type="ECO:0000313" key="3">
    <source>
        <dbReference type="Proteomes" id="UP001305647"/>
    </source>
</evidence>
<comment type="caution">
    <text evidence="2">The sequence shown here is derived from an EMBL/GenBank/DDBJ whole genome shotgun (WGS) entry which is preliminary data.</text>
</comment>
<dbReference type="AlphaFoldDB" id="A0AAN6Q3V8"/>
<feature type="region of interest" description="Disordered" evidence="1">
    <location>
        <begin position="49"/>
        <end position="68"/>
    </location>
</feature>